<name>A0A517NMS0_9BACT</name>
<evidence type="ECO:0000256" key="3">
    <source>
        <dbReference type="ARBA" id="ARBA00012146"/>
    </source>
</evidence>
<dbReference type="FunFam" id="3.90.1640.10:FF:000001">
    <property type="entry name" value="Probable manganese-dependent inorganic pyrophosphatase"/>
    <property type="match status" value="1"/>
</dbReference>
<dbReference type="NCBIfam" id="NF011445">
    <property type="entry name" value="PRK14869.2-1"/>
    <property type="match status" value="1"/>
</dbReference>
<dbReference type="Gene3D" id="3.90.1640.10">
    <property type="entry name" value="inorganic pyrophosphatase (n-terminal core)"/>
    <property type="match status" value="2"/>
</dbReference>
<evidence type="ECO:0000256" key="8">
    <source>
        <dbReference type="ARBA" id="ARBA00047820"/>
    </source>
</evidence>
<dbReference type="InterPro" id="IPR038222">
    <property type="entry name" value="DHHA2_dom_sf"/>
</dbReference>
<dbReference type="SUPFAM" id="SSF64182">
    <property type="entry name" value="DHH phosphoesterases"/>
    <property type="match status" value="1"/>
</dbReference>
<dbReference type="Pfam" id="PF01368">
    <property type="entry name" value="DHH"/>
    <property type="match status" value="1"/>
</dbReference>
<evidence type="ECO:0000256" key="9">
    <source>
        <dbReference type="PROSITE-ProRule" id="PRU00703"/>
    </source>
</evidence>
<dbReference type="NCBIfam" id="NF011443">
    <property type="entry name" value="PRK14869.1-5"/>
    <property type="match status" value="1"/>
</dbReference>
<keyword evidence="6" id="KW-0464">Manganese</keyword>
<dbReference type="SUPFAM" id="SSF75138">
    <property type="entry name" value="HprK N-terminal domain-like"/>
    <property type="match status" value="1"/>
</dbReference>
<dbReference type="InterPro" id="IPR046342">
    <property type="entry name" value="CBS_dom_sf"/>
</dbReference>
<gene>
    <name evidence="11" type="ORF">K239x_03110</name>
</gene>
<dbReference type="Proteomes" id="UP000319817">
    <property type="component" value="Chromosome"/>
</dbReference>
<dbReference type="InterPro" id="IPR038763">
    <property type="entry name" value="DHH_sf"/>
</dbReference>
<dbReference type="Pfam" id="PF02833">
    <property type="entry name" value="DHHA2"/>
    <property type="match status" value="1"/>
</dbReference>
<comment type="subunit">
    <text evidence="2">Homohexamer.</text>
</comment>
<dbReference type="GO" id="GO:0005737">
    <property type="term" value="C:cytoplasm"/>
    <property type="evidence" value="ECO:0007669"/>
    <property type="project" value="InterPro"/>
</dbReference>
<dbReference type="Gene3D" id="3.40.1390.20">
    <property type="entry name" value="HprK N-terminal domain-like"/>
    <property type="match status" value="1"/>
</dbReference>
<keyword evidence="9" id="KW-0129">CBS domain</keyword>
<dbReference type="Gene3D" id="3.10.310.20">
    <property type="entry name" value="DHHA2 domain"/>
    <property type="match status" value="1"/>
</dbReference>
<evidence type="ECO:0000256" key="4">
    <source>
        <dbReference type="ARBA" id="ARBA00022723"/>
    </source>
</evidence>
<evidence type="ECO:0000259" key="10">
    <source>
        <dbReference type="PROSITE" id="PS51371"/>
    </source>
</evidence>
<evidence type="ECO:0000256" key="7">
    <source>
        <dbReference type="ARBA" id="ARBA00032535"/>
    </source>
</evidence>
<evidence type="ECO:0000256" key="5">
    <source>
        <dbReference type="ARBA" id="ARBA00022801"/>
    </source>
</evidence>
<evidence type="ECO:0000313" key="12">
    <source>
        <dbReference type="Proteomes" id="UP000319817"/>
    </source>
</evidence>
<evidence type="ECO:0000256" key="6">
    <source>
        <dbReference type="ARBA" id="ARBA00023211"/>
    </source>
</evidence>
<dbReference type="PANTHER" id="PTHR12112:SF22">
    <property type="entry name" value="MANGANESE-DEPENDENT INORGANIC PYROPHOSPHATASE-RELATED"/>
    <property type="match status" value="1"/>
</dbReference>
<dbReference type="NCBIfam" id="NF011448">
    <property type="entry name" value="PRK14869.2-4"/>
    <property type="match status" value="1"/>
</dbReference>
<dbReference type="AlphaFoldDB" id="A0A517NMS0"/>
<feature type="domain" description="CBS" evidence="10">
    <location>
        <begin position="255"/>
        <end position="310"/>
    </location>
</feature>
<dbReference type="SMART" id="SM00116">
    <property type="entry name" value="CBS"/>
    <property type="match status" value="2"/>
</dbReference>
<dbReference type="InterPro" id="IPR001667">
    <property type="entry name" value="DDH_dom"/>
</dbReference>
<keyword evidence="12" id="KW-1185">Reference proteome</keyword>
<comment type="catalytic activity">
    <reaction evidence="8">
        <text>diphosphate + H2O = 2 phosphate + H(+)</text>
        <dbReference type="Rhea" id="RHEA:24576"/>
        <dbReference type="ChEBI" id="CHEBI:15377"/>
        <dbReference type="ChEBI" id="CHEBI:15378"/>
        <dbReference type="ChEBI" id="CHEBI:33019"/>
        <dbReference type="ChEBI" id="CHEBI:43474"/>
        <dbReference type="EC" id="3.6.1.1"/>
    </reaction>
</comment>
<dbReference type="InterPro" id="IPR028979">
    <property type="entry name" value="Ser_kin/Pase_Hpr-like_N_sf"/>
</dbReference>
<protein>
    <recommendedName>
        <fullName evidence="3">inorganic diphosphatase</fullName>
        <ecNumber evidence="3">3.6.1.1</ecNumber>
    </recommendedName>
    <alternativeName>
        <fullName evidence="7">Pyrophosphate phospho-hydrolase</fullName>
    </alternativeName>
</protein>
<keyword evidence="4" id="KW-0479">Metal-binding</keyword>
<proteinExistence type="predicted"/>
<dbReference type="GO" id="GO:0004427">
    <property type="term" value="F:inorganic diphosphate phosphatase activity"/>
    <property type="evidence" value="ECO:0007669"/>
    <property type="project" value="UniProtKB-EC"/>
</dbReference>
<organism evidence="11 12">
    <name type="scientific">Stieleria marina</name>
    <dbReference type="NCBI Taxonomy" id="1930275"/>
    <lineage>
        <taxon>Bacteria</taxon>
        <taxon>Pseudomonadati</taxon>
        <taxon>Planctomycetota</taxon>
        <taxon>Planctomycetia</taxon>
        <taxon>Pirellulales</taxon>
        <taxon>Pirellulaceae</taxon>
        <taxon>Stieleria</taxon>
    </lineage>
</organism>
<dbReference type="PANTHER" id="PTHR12112">
    <property type="entry name" value="BNIP - RELATED"/>
    <property type="match status" value="1"/>
</dbReference>
<reference evidence="11 12" key="1">
    <citation type="submission" date="2019-02" db="EMBL/GenBank/DDBJ databases">
        <title>Deep-cultivation of Planctomycetes and their phenomic and genomic characterization uncovers novel biology.</title>
        <authorList>
            <person name="Wiegand S."/>
            <person name="Jogler M."/>
            <person name="Boedeker C."/>
            <person name="Pinto D."/>
            <person name="Vollmers J."/>
            <person name="Rivas-Marin E."/>
            <person name="Kohn T."/>
            <person name="Peeters S.H."/>
            <person name="Heuer A."/>
            <person name="Rast P."/>
            <person name="Oberbeckmann S."/>
            <person name="Bunk B."/>
            <person name="Jeske O."/>
            <person name="Meyerdierks A."/>
            <person name="Storesund J.E."/>
            <person name="Kallscheuer N."/>
            <person name="Luecker S."/>
            <person name="Lage O.M."/>
            <person name="Pohl T."/>
            <person name="Merkel B.J."/>
            <person name="Hornburger P."/>
            <person name="Mueller R.-W."/>
            <person name="Bruemmer F."/>
            <person name="Labrenz M."/>
            <person name="Spormann A.M."/>
            <person name="Op den Camp H."/>
            <person name="Overmann J."/>
            <person name="Amann R."/>
            <person name="Jetten M.S.M."/>
            <person name="Mascher T."/>
            <person name="Medema M.H."/>
            <person name="Devos D.P."/>
            <person name="Kaster A.-K."/>
            <person name="Ovreas L."/>
            <person name="Rohde M."/>
            <person name="Galperin M.Y."/>
            <person name="Jogler C."/>
        </authorList>
    </citation>
    <scope>NUCLEOTIDE SEQUENCE [LARGE SCALE GENOMIC DNA]</scope>
    <source>
        <strain evidence="11 12">K23_9</strain>
    </source>
</reference>
<dbReference type="OrthoDB" id="9766150at2"/>
<dbReference type="InterPro" id="IPR000644">
    <property type="entry name" value="CBS_dom"/>
</dbReference>
<accession>A0A517NMS0</accession>
<dbReference type="SMART" id="SM01131">
    <property type="entry name" value="DHHA2"/>
    <property type="match status" value="1"/>
</dbReference>
<dbReference type="Pfam" id="PF07085">
    <property type="entry name" value="DRTGG"/>
    <property type="match status" value="1"/>
</dbReference>
<dbReference type="InterPro" id="IPR004097">
    <property type="entry name" value="DHHA2"/>
</dbReference>
<dbReference type="Pfam" id="PF00571">
    <property type="entry name" value="CBS"/>
    <property type="match status" value="2"/>
</dbReference>
<dbReference type="EMBL" id="CP036526">
    <property type="protein sequence ID" value="QDT08373.1"/>
    <property type="molecule type" value="Genomic_DNA"/>
</dbReference>
<evidence type="ECO:0000256" key="2">
    <source>
        <dbReference type="ARBA" id="ARBA00011643"/>
    </source>
</evidence>
<feature type="domain" description="CBS" evidence="10">
    <location>
        <begin position="72"/>
        <end position="130"/>
    </location>
</feature>
<dbReference type="InterPro" id="IPR010766">
    <property type="entry name" value="DRTGG"/>
</dbReference>
<evidence type="ECO:0000313" key="11">
    <source>
        <dbReference type="EMBL" id="QDT08373.1"/>
    </source>
</evidence>
<dbReference type="RefSeq" id="WP_145415926.1">
    <property type="nucleotide sequence ID" value="NZ_CP036526.1"/>
</dbReference>
<dbReference type="SUPFAM" id="SSF54631">
    <property type="entry name" value="CBS-domain pair"/>
    <property type="match status" value="1"/>
</dbReference>
<keyword evidence="5 11" id="KW-0378">Hydrolase</keyword>
<dbReference type="EC" id="3.6.1.1" evidence="3"/>
<evidence type="ECO:0000256" key="1">
    <source>
        <dbReference type="ARBA" id="ARBA00001936"/>
    </source>
</evidence>
<sequence>MSLFVFGHRNPDTDAICSAIAYADFLRRTTRPDAVAACCGPPNERTEFALHTAGILPPRIIMDVRPAVEDVCNHEISLAHESDCFYEVYEQMNLHKLRAIPIVNDAEKLVGIVTLLDLLELVLQGGVDPIQSRQVHGNLKKIVSVLGGTFQHKVDIERDEQLIVSVGAMSAGGFVDHMQAFPAEKLLVVSGDRPTIQLPAIERGVRALVVTGGFQLSNGLMQLAEARGVAVINSPYDTATTTMRIKAARLIQSVIDTDFVTLPAKLAIEDARQQVVRTDQVVFPVLDDGRLVGVLSKSDLVNPPQTQVVLVDHNEISQAVRGVEDSNIVEVLDHHRLGGSLKSTQPIRFFMDPVGSTCTLVARMFRQAGIDPTPGIALCMASGMISDTLNLRSPTTTDVDRNLLPWLNEFCKVDLEEYTSEFFAVGSALRSCSPEQVVREDCKEFEEHGRRFSISQIEEIGFDLFWERKDELFQALEGLANQNRLEFSALLVTDIASTGSVLMMSSEPAGWEDINYPELEDRLYKLEEVVSRKKQLLPLIISLLETGPVVA</sequence>
<dbReference type="GO" id="GO:0046872">
    <property type="term" value="F:metal ion binding"/>
    <property type="evidence" value="ECO:0007669"/>
    <property type="project" value="UniProtKB-KW"/>
</dbReference>
<comment type="cofactor">
    <cofactor evidence="1">
        <name>Mn(2+)</name>
        <dbReference type="ChEBI" id="CHEBI:29035"/>
    </cofactor>
</comment>
<dbReference type="Gene3D" id="3.90.1280.20">
    <property type="match status" value="1"/>
</dbReference>
<dbReference type="PROSITE" id="PS51371">
    <property type="entry name" value="CBS"/>
    <property type="match status" value="2"/>
</dbReference>